<evidence type="ECO:0000313" key="13">
    <source>
        <dbReference type="EMBL" id="MFB5268137.1"/>
    </source>
</evidence>
<dbReference type="InterPro" id="IPR006555">
    <property type="entry name" value="ATP-dep_Helicase_C"/>
</dbReference>
<dbReference type="EC" id="5.6.2.3" evidence="9"/>
<dbReference type="InterPro" id="IPR027417">
    <property type="entry name" value="P-loop_NTPase"/>
</dbReference>
<keyword evidence="5 13" id="KW-0378">Hydrolase</keyword>
<feature type="domain" description="Helicase ATP-binding" evidence="12">
    <location>
        <begin position="14"/>
        <end position="295"/>
    </location>
</feature>
<dbReference type="PROSITE" id="PS51193">
    <property type="entry name" value="HELICASE_ATP_BIND_2"/>
    <property type="match status" value="1"/>
</dbReference>
<keyword evidence="7" id="KW-0234">DNA repair</keyword>
<comment type="caution">
    <text evidence="13">The sequence shown here is derived from an EMBL/GenBank/DDBJ whole genome shotgun (WGS) entry which is preliminary data.</text>
</comment>
<name>A0ABV5AVU6_9BACL</name>
<dbReference type="SMART" id="SM00487">
    <property type="entry name" value="DEXDc"/>
    <property type="match status" value="1"/>
</dbReference>
<dbReference type="PANTHER" id="PTHR11472:SF34">
    <property type="entry name" value="REGULATOR OF TELOMERE ELONGATION HELICASE 1"/>
    <property type="match status" value="1"/>
</dbReference>
<dbReference type="PANTHER" id="PTHR11472">
    <property type="entry name" value="DNA REPAIR DEAD HELICASE RAD3/XP-D SUBFAMILY MEMBER"/>
    <property type="match status" value="1"/>
</dbReference>
<dbReference type="RefSeq" id="WP_375356279.1">
    <property type="nucleotide sequence ID" value="NZ_JBHHMI010000013.1"/>
</dbReference>
<proteinExistence type="inferred from homology"/>
<keyword evidence="14" id="KW-1185">Reference proteome</keyword>
<sequence>MIDFVERAFQQGGYLSRLIQGYSPREPQIRISTKVAEALDEGRHLLCEAGTGTGKSLGYLLPAAKWAIENKKKVIVCTHTIPLMNQIVSTELSRVAEIIQMDNPTHRLRYQLVKGKSHYICKSKLKLLRQDYSPGSSEGKMLEAILSKVKEGVHDRAEMGFPIDDHLWKKINATSCKDVKRDSECALELLKFNMSLVHIIVTNHAMFFQDLVMRKKLGRGTLPDYDAVIFDEAHEVEEVCCQAFEKKVSKRQLDILLNEFFAHDETQQLDMKSQLELNDLRREVEKEAGELFKSIQLRIGKSRYKLLSSPFGADRLIEAIAEFTKTSKKMKIKRSSEILERIFEYNDNLDFISQVERRSWGYWVSSEKGTVAFHAAPLFPKVVLGYGLFDKVPVILASATMSTGGNFNFFAGRMGVKEYGSITVDSPFDYANKTMLICPEGAPDASSPDFVPYLSDQIKEITMYSEGRMLVLFTSFETMRVVAQNLAPFAEEYGFLLKVQEVGSDREEIIQQLKTNSRTIVLGCTSFWTGVDVPGDALTVVVIAKLPFPQPDEPITQAQIKLIESVNRSSFFDFIFPKMMIKLKQGFGRLNRSMQCQGAVIILDNRVLTKRYGKMIIKGLPSCAFSRNLQDLMNILPC</sequence>
<evidence type="ECO:0000256" key="9">
    <source>
        <dbReference type="ARBA" id="ARBA00044969"/>
    </source>
</evidence>
<evidence type="ECO:0000256" key="4">
    <source>
        <dbReference type="ARBA" id="ARBA00022763"/>
    </source>
</evidence>
<dbReference type="PROSITE" id="PS51192">
    <property type="entry name" value="HELICASE_ATP_BIND_1"/>
    <property type="match status" value="1"/>
</dbReference>
<accession>A0ABV5AVU6</accession>
<reference evidence="13 14" key="1">
    <citation type="submission" date="2024-09" db="EMBL/GenBank/DDBJ databases">
        <title>Paenibacillus zeirhizospherea sp. nov., isolated from surface of the maize (Zea mays) roots in a horticulture field, Hungary.</title>
        <authorList>
            <person name="Marton D."/>
            <person name="Farkas M."/>
            <person name="Bedics A."/>
            <person name="Toth E."/>
            <person name="Tancsics A."/>
            <person name="Boka K."/>
            <person name="Maroti G."/>
            <person name="Kriszt B."/>
            <person name="Cserhati M."/>
        </authorList>
    </citation>
    <scope>NUCLEOTIDE SEQUENCE [LARGE SCALE GENOMIC DNA]</scope>
    <source>
        <strain evidence="13 14">KCTC 33519</strain>
    </source>
</reference>
<evidence type="ECO:0000256" key="7">
    <source>
        <dbReference type="ARBA" id="ARBA00023204"/>
    </source>
</evidence>
<keyword evidence="6" id="KW-0067">ATP-binding</keyword>
<evidence type="ECO:0000256" key="1">
    <source>
        <dbReference type="ARBA" id="ARBA00001966"/>
    </source>
</evidence>
<comment type="similarity">
    <text evidence="8">Belongs to the helicase family. DinG subfamily.</text>
</comment>
<dbReference type="Pfam" id="PF00270">
    <property type="entry name" value="DEAD"/>
    <property type="match status" value="1"/>
</dbReference>
<dbReference type="InterPro" id="IPR014001">
    <property type="entry name" value="Helicase_ATP-bd"/>
</dbReference>
<keyword evidence="3" id="KW-0547">Nucleotide-binding</keyword>
<dbReference type="SUPFAM" id="SSF52540">
    <property type="entry name" value="P-loop containing nucleoside triphosphate hydrolases"/>
    <property type="match status" value="1"/>
</dbReference>
<evidence type="ECO:0000256" key="5">
    <source>
        <dbReference type="ARBA" id="ARBA00022801"/>
    </source>
</evidence>
<dbReference type="SMART" id="SM00491">
    <property type="entry name" value="HELICc2"/>
    <property type="match status" value="1"/>
</dbReference>
<dbReference type="EMBL" id="JBHHMI010000013">
    <property type="protein sequence ID" value="MFB5268137.1"/>
    <property type="molecule type" value="Genomic_DNA"/>
</dbReference>
<dbReference type="InterPro" id="IPR011545">
    <property type="entry name" value="DEAD/DEAH_box_helicase_dom"/>
</dbReference>
<dbReference type="InterPro" id="IPR006554">
    <property type="entry name" value="Helicase-like_DEXD_c2"/>
</dbReference>
<keyword evidence="2" id="KW-0411">Iron-sulfur</keyword>
<dbReference type="SMART" id="SM00488">
    <property type="entry name" value="DEXDc2"/>
    <property type="match status" value="1"/>
</dbReference>
<dbReference type="GO" id="GO:0016787">
    <property type="term" value="F:hydrolase activity"/>
    <property type="evidence" value="ECO:0007669"/>
    <property type="project" value="UniProtKB-KW"/>
</dbReference>
<evidence type="ECO:0000256" key="2">
    <source>
        <dbReference type="ARBA" id="ARBA00022485"/>
    </source>
</evidence>
<evidence type="ECO:0000259" key="12">
    <source>
        <dbReference type="PROSITE" id="PS51193"/>
    </source>
</evidence>
<dbReference type="Gene3D" id="3.40.50.300">
    <property type="entry name" value="P-loop containing nucleotide triphosphate hydrolases"/>
    <property type="match status" value="2"/>
</dbReference>
<evidence type="ECO:0000256" key="10">
    <source>
        <dbReference type="ARBA" id="ARBA00048954"/>
    </source>
</evidence>
<evidence type="ECO:0000259" key="11">
    <source>
        <dbReference type="PROSITE" id="PS51192"/>
    </source>
</evidence>
<keyword evidence="13" id="KW-0347">Helicase</keyword>
<keyword evidence="2" id="KW-0408">Iron</keyword>
<dbReference type="InterPro" id="IPR014013">
    <property type="entry name" value="Helic_SF1/SF2_ATP-bd_DinG/Rad3"/>
</dbReference>
<evidence type="ECO:0000256" key="3">
    <source>
        <dbReference type="ARBA" id="ARBA00022741"/>
    </source>
</evidence>
<dbReference type="InterPro" id="IPR045028">
    <property type="entry name" value="DinG/Rad3-like"/>
</dbReference>
<evidence type="ECO:0000256" key="8">
    <source>
        <dbReference type="ARBA" id="ARBA00038058"/>
    </source>
</evidence>
<comment type="cofactor">
    <cofactor evidence="1">
        <name>[4Fe-4S] cluster</name>
        <dbReference type="ChEBI" id="CHEBI:49883"/>
    </cofactor>
</comment>
<comment type="catalytic activity">
    <reaction evidence="10">
        <text>ATP + H2O = ADP + phosphate + H(+)</text>
        <dbReference type="Rhea" id="RHEA:13065"/>
        <dbReference type="ChEBI" id="CHEBI:15377"/>
        <dbReference type="ChEBI" id="CHEBI:15378"/>
        <dbReference type="ChEBI" id="CHEBI:30616"/>
        <dbReference type="ChEBI" id="CHEBI:43474"/>
        <dbReference type="ChEBI" id="CHEBI:456216"/>
        <dbReference type="EC" id="5.6.2.3"/>
    </reaction>
</comment>
<feature type="domain" description="Helicase ATP-binding" evidence="11">
    <location>
        <begin position="36"/>
        <end position="263"/>
    </location>
</feature>
<keyword evidence="2" id="KW-0004">4Fe-4S</keyword>
<keyword evidence="2" id="KW-0479">Metal-binding</keyword>
<dbReference type="Proteomes" id="UP001580346">
    <property type="component" value="Unassembled WGS sequence"/>
</dbReference>
<keyword evidence="4" id="KW-0227">DNA damage</keyword>
<dbReference type="GO" id="GO:0003678">
    <property type="term" value="F:DNA helicase activity"/>
    <property type="evidence" value="ECO:0007669"/>
    <property type="project" value="UniProtKB-EC"/>
</dbReference>
<organism evidence="13 14">
    <name type="scientific">Paenibacillus enshidis</name>
    <dbReference type="NCBI Taxonomy" id="1458439"/>
    <lineage>
        <taxon>Bacteria</taxon>
        <taxon>Bacillati</taxon>
        <taxon>Bacillota</taxon>
        <taxon>Bacilli</taxon>
        <taxon>Bacillales</taxon>
        <taxon>Paenibacillaceae</taxon>
        <taxon>Paenibacillus</taxon>
    </lineage>
</organism>
<evidence type="ECO:0000256" key="6">
    <source>
        <dbReference type="ARBA" id="ARBA00022840"/>
    </source>
</evidence>
<dbReference type="Pfam" id="PF13307">
    <property type="entry name" value="Helicase_C_2"/>
    <property type="match status" value="1"/>
</dbReference>
<evidence type="ECO:0000313" key="14">
    <source>
        <dbReference type="Proteomes" id="UP001580346"/>
    </source>
</evidence>
<gene>
    <name evidence="13" type="ORF">ACE41H_15320</name>
</gene>
<protein>
    <recommendedName>
        <fullName evidence="9">DNA 5'-3' helicase</fullName>
        <ecNumber evidence="9">5.6.2.3</ecNumber>
    </recommendedName>
</protein>